<keyword evidence="2" id="KW-0732">Signal</keyword>
<feature type="compositionally biased region" description="Pro residues" evidence="1">
    <location>
        <begin position="73"/>
        <end position="84"/>
    </location>
</feature>
<feature type="compositionally biased region" description="Basic and acidic residues" evidence="1">
    <location>
        <begin position="228"/>
        <end position="243"/>
    </location>
</feature>
<dbReference type="InterPro" id="IPR011033">
    <property type="entry name" value="PRC_barrel-like_sf"/>
</dbReference>
<evidence type="ECO:0000313" key="4">
    <source>
        <dbReference type="EMBL" id="GJE57290.1"/>
    </source>
</evidence>
<feature type="chain" id="PRO_5045321783" description="PRC-barrel domain-containing protein" evidence="2">
    <location>
        <begin position="25"/>
        <end position="243"/>
    </location>
</feature>
<dbReference type="EMBL" id="BPRA01000020">
    <property type="protein sequence ID" value="GJE57290.1"/>
    <property type="molecule type" value="Genomic_DNA"/>
</dbReference>
<dbReference type="InterPro" id="IPR027275">
    <property type="entry name" value="PRC-brl_dom"/>
</dbReference>
<name>A0ABQ4TUI6_9HYPH</name>
<organism evidence="4 5">
    <name type="scientific">Methylobacterium thuringiense</name>
    <dbReference type="NCBI Taxonomy" id="1003091"/>
    <lineage>
        <taxon>Bacteria</taxon>
        <taxon>Pseudomonadati</taxon>
        <taxon>Pseudomonadota</taxon>
        <taxon>Alphaproteobacteria</taxon>
        <taxon>Hyphomicrobiales</taxon>
        <taxon>Methylobacteriaceae</taxon>
        <taxon>Methylobacterium</taxon>
    </lineage>
</organism>
<feature type="compositionally biased region" description="Pro residues" evidence="1">
    <location>
        <begin position="51"/>
        <end position="61"/>
    </location>
</feature>
<dbReference type="PANTHER" id="PTHR36505:SF1">
    <property type="entry name" value="BLR1072 PROTEIN"/>
    <property type="match status" value="1"/>
</dbReference>
<dbReference type="RefSeq" id="WP_238232637.1">
    <property type="nucleotide sequence ID" value="NZ_BPRA01000020.1"/>
</dbReference>
<dbReference type="PANTHER" id="PTHR36505">
    <property type="entry name" value="BLR1072 PROTEIN"/>
    <property type="match status" value="1"/>
</dbReference>
<reference evidence="4" key="2">
    <citation type="submission" date="2021-08" db="EMBL/GenBank/DDBJ databases">
        <authorList>
            <person name="Tani A."/>
            <person name="Ola A."/>
            <person name="Ogura Y."/>
            <person name="Katsura K."/>
            <person name="Hayashi T."/>
        </authorList>
    </citation>
    <scope>NUCLEOTIDE SEQUENCE</scope>
    <source>
        <strain evidence="4">DSM 23674</strain>
    </source>
</reference>
<proteinExistence type="predicted"/>
<dbReference type="Pfam" id="PF05239">
    <property type="entry name" value="PRC"/>
    <property type="match status" value="1"/>
</dbReference>
<feature type="domain" description="PRC-barrel" evidence="3">
    <location>
        <begin position="109"/>
        <end position="170"/>
    </location>
</feature>
<feature type="signal peptide" evidence="2">
    <location>
        <begin position="1"/>
        <end position="24"/>
    </location>
</feature>
<evidence type="ECO:0000256" key="2">
    <source>
        <dbReference type="SAM" id="SignalP"/>
    </source>
</evidence>
<feature type="compositionally biased region" description="Low complexity" evidence="1">
    <location>
        <begin position="24"/>
        <end position="50"/>
    </location>
</feature>
<feature type="region of interest" description="Disordered" evidence="1">
    <location>
        <begin position="24"/>
        <end position="98"/>
    </location>
</feature>
<feature type="compositionally biased region" description="Low complexity" evidence="1">
    <location>
        <begin position="62"/>
        <end position="72"/>
    </location>
</feature>
<sequence>MLRLIRTIASLTIALGSLATTANAGETGAAGRPETPASTPATPQAQQSPAAQPPAAPPSVPQPTGSAPAATPIAPPVAAPPVAAPPAGTATAPSKGTPALVLDTEDYEGLLGKSVRAQNGDDLGRIIDVIIDRDGRPRAAIIDFGGFLGVGSRKIAVDWRVLKFVTEGKVGRITLALNRNQVRVSPEYKTGEPIVVLGASGVSAPQAEGDPPAAASPQDKAAVADKPGTPDKAVEKPEKAPDR</sequence>
<keyword evidence="5" id="KW-1185">Reference proteome</keyword>
<evidence type="ECO:0000259" key="3">
    <source>
        <dbReference type="Pfam" id="PF05239"/>
    </source>
</evidence>
<comment type="caution">
    <text evidence="4">The sequence shown here is derived from an EMBL/GenBank/DDBJ whole genome shotgun (WGS) entry which is preliminary data.</text>
</comment>
<evidence type="ECO:0000256" key="1">
    <source>
        <dbReference type="SAM" id="MobiDB-lite"/>
    </source>
</evidence>
<protein>
    <recommendedName>
        <fullName evidence="3">PRC-barrel domain-containing protein</fullName>
    </recommendedName>
</protein>
<feature type="compositionally biased region" description="Low complexity" evidence="1">
    <location>
        <begin position="85"/>
        <end position="98"/>
    </location>
</feature>
<dbReference type="SUPFAM" id="SSF50346">
    <property type="entry name" value="PRC-barrel domain"/>
    <property type="match status" value="1"/>
</dbReference>
<gene>
    <name evidence="4" type="ORF">EKPJFOCH_3804</name>
</gene>
<reference evidence="4" key="1">
    <citation type="journal article" date="2021" name="Front. Microbiol.">
        <title>Comprehensive Comparative Genomics and Phenotyping of Methylobacterium Species.</title>
        <authorList>
            <person name="Alessa O."/>
            <person name="Ogura Y."/>
            <person name="Fujitani Y."/>
            <person name="Takami H."/>
            <person name="Hayashi T."/>
            <person name="Sahin N."/>
            <person name="Tani A."/>
        </authorList>
    </citation>
    <scope>NUCLEOTIDE SEQUENCE</scope>
    <source>
        <strain evidence="4">DSM 23674</strain>
    </source>
</reference>
<evidence type="ECO:0000313" key="5">
    <source>
        <dbReference type="Proteomes" id="UP001055101"/>
    </source>
</evidence>
<dbReference type="Proteomes" id="UP001055101">
    <property type="component" value="Unassembled WGS sequence"/>
</dbReference>
<dbReference type="Gene3D" id="2.30.30.240">
    <property type="entry name" value="PRC-barrel domain"/>
    <property type="match status" value="1"/>
</dbReference>
<accession>A0ABQ4TUI6</accession>
<feature type="region of interest" description="Disordered" evidence="1">
    <location>
        <begin position="202"/>
        <end position="243"/>
    </location>
</feature>